<proteinExistence type="inferred from homology"/>
<keyword evidence="3 7" id="KW-0808">Transferase</keyword>
<keyword evidence="8" id="KW-1185">Reference proteome</keyword>
<protein>
    <submittedName>
        <fullName evidence="7">Methyltransferase domain-containing protein</fullName>
    </submittedName>
</protein>
<dbReference type="Gene3D" id="3.40.50.150">
    <property type="entry name" value="Vaccinia Virus protein VP39"/>
    <property type="match status" value="1"/>
</dbReference>
<dbReference type="Pfam" id="PF02353">
    <property type="entry name" value="CMAS"/>
    <property type="match status" value="1"/>
</dbReference>
<evidence type="ECO:0000256" key="1">
    <source>
        <dbReference type="ARBA" id="ARBA00010815"/>
    </source>
</evidence>
<dbReference type="Proteomes" id="UP000466730">
    <property type="component" value="Unassembled WGS sequence"/>
</dbReference>
<keyword evidence="5" id="KW-0443">Lipid metabolism</keyword>
<evidence type="ECO:0000256" key="2">
    <source>
        <dbReference type="ARBA" id="ARBA00022603"/>
    </source>
</evidence>
<dbReference type="InterPro" id="IPR003333">
    <property type="entry name" value="CMAS"/>
</dbReference>
<keyword evidence="4" id="KW-0949">S-adenosyl-L-methionine</keyword>
<dbReference type="PANTHER" id="PTHR43667:SF2">
    <property type="entry name" value="FATTY ACID C-METHYL TRANSFERASE"/>
    <property type="match status" value="1"/>
</dbReference>
<evidence type="ECO:0000313" key="7">
    <source>
        <dbReference type="EMBL" id="MRH22754.1"/>
    </source>
</evidence>
<comment type="caution">
    <text evidence="7">The sequence shown here is derived from an EMBL/GenBank/DDBJ whole genome shotgun (WGS) entry which is preliminary data.</text>
</comment>
<comment type="similarity">
    <text evidence="1">Belongs to the CFA/CMAS family.</text>
</comment>
<dbReference type="AlphaFoldDB" id="A0A844BE22"/>
<dbReference type="PANTHER" id="PTHR43667">
    <property type="entry name" value="CYCLOPROPANE-FATTY-ACYL-PHOSPHOLIPID SYNTHASE"/>
    <property type="match status" value="1"/>
</dbReference>
<accession>A0A844BE22</accession>
<dbReference type="EMBL" id="WJPO01000040">
    <property type="protein sequence ID" value="MRH22754.1"/>
    <property type="molecule type" value="Genomic_DNA"/>
</dbReference>
<dbReference type="SUPFAM" id="SSF53335">
    <property type="entry name" value="S-adenosyl-L-methionine-dependent methyltransferases"/>
    <property type="match status" value="1"/>
</dbReference>
<name>A0A844BE22_9RHOB</name>
<feature type="active site" evidence="6">
    <location>
        <position position="400"/>
    </location>
</feature>
<dbReference type="OrthoDB" id="9782855at2"/>
<evidence type="ECO:0000256" key="3">
    <source>
        <dbReference type="ARBA" id="ARBA00022679"/>
    </source>
</evidence>
<dbReference type="CDD" id="cd02440">
    <property type="entry name" value="AdoMet_MTases"/>
    <property type="match status" value="1"/>
</dbReference>
<reference evidence="7 8" key="1">
    <citation type="submission" date="2019-11" db="EMBL/GenBank/DDBJ databases">
        <title>Draft Whole-Genome sequence of the marine photosynthetic bacterium Rhodovulum strictum DSM 11289.</title>
        <authorList>
            <person name="Kyndt J.A."/>
            <person name="Meyer T.E."/>
        </authorList>
    </citation>
    <scope>NUCLEOTIDE SEQUENCE [LARGE SCALE GENOMIC DNA]</scope>
    <source>
        <strain evidence="7 8">DSM 11289</strain>
    </source>
</reference>
<dbReference type="RefSeq" id="WP_153750027.1">
    <property type="nucleotide sequence ID" value="NZ_BAAADI010000025.1"/>
</dbReference>
<sequence>MPAADQQTRTKGACTDEPRVLKTTKGERDLPWWFASSFAVLQGLKAGQIDITLPDGRIFRVEGPAPGPRARIEVQHPGLFARLAREGELGFCEAYVDGWWQTPDLQVLLDVLLTSRVRVERSFPGAGLVRHYRAAMHWLNRNTRSQAKRNIAAHYDLGNDFYAHWLDETMTYSSALFEDTGEDLAAAQRRKYASVCDRIGANEATHLLEIGCGWGGFAEYAARERGARITGLTISREQHDFARRRMFEAGLADRVDIVLRDYRYERGSYDGIASIEMIEAVGEKYWPVYFHTVHDRLKPGARATIQVITVPDALFPTYRRNVDFIQKYIFPGGMLPSPTVLSEQIERAGLTLVGSVQFGKSYSETLRRWHARFNSACDEISAMGFDERFRRMWTFYLASCASAFRNGTTDVAQVTMRRPT</sequence>
<dbReference type="InterPro" id="IPR050723">
    <property type="entry name" value="CFA/CMAS"/>
</dbReference>
<dbReference type="GO" id="GO:0008168">
    <property type="term" value="F:methyltransferase activity"/>
    <property type="evidence" value="ECO:0007669"/>
    <property type="project" value="UniProtKB-KW"/>
</dbReference>
<gene>
    <name evidence="7" type="ORF">GH815_17410</name>
</gene>
<dbReference type="GO" id="GO:0032259">
    <property type="term" value="P:methylation"/>
    <property type="evidence" value="ECO:0007669"/>
    <property type="project" value="UniProtKB-KW"/>
</dbReference>
<dbReference type="GO" id="GO:0008610">
    <property type="term" value="P:lipid biosynthetic process"/>
    <property type="evidence" value="ECO:0007669"/>
    <property type="project" value="InterPro"/>
</dbReference>
<evidence type="ECO:0000313" key="8">
    <source>
        <dbReference type="Proteomes" id="UP000466730"/>
    </source>
</evidence>
<organism evidence="7 8">
    <name type="scientific">Rhodovulum strictum</name>
    <dbReference type="NCBI Taxonomy" id="58314"/>
    <lineage>
        <taxon>Bacteria</taxon>
        <taxon>Pseudomonadati</taxon>
        <taxon>Pseudomonadota</taxon>
        <taxon>Alphaproteobacteria</taxon>
        <taxon>Rhodobacterales</taxon>
        <taxon>Paracoccaceae</taxon>
        <taxon>Rhodovulum</taxon>
    </lineage>
</organism>
<keyword evidence="2 7" id="KW-0489">Methyltransferase</keyword>
<evidence type="ECO:0000256" key="5">
    <source>
        <dbReference type="ARBA" id="ARBA00023098"/>
    </source>
</evidence>
<dbReference type="PIRSF" id="PIRSF003085">
    <property type="entry name" value="CMAS"/>
    <property type="match status" value="1"/>
</dbReference>
<evidence type="ECO:0000256" key="4">
    <source>
        <dbReference type="ARBA" id="ARBA00022691"/>
    </source>
</evidence>
<dbReference type="InterPro" id="IPR029063">
    <property type="entry name" value="SAM-dependent_MTases_sf"/>
</dbReference>
<evidence type="ECO:0000256" key="6">
    <source>
        <dbReference type="PIRSR" id="PIRSR003085-1"/>
    </source>
</evidence>